<dbReference type="Pfam" id="PF21369">
    <property type="entry name" value="STL11_N"/>
    <property type="match status" value="1"/>
</dbReference>
<dbReference type="EMBL" id="PUHW01000013">
    <property type="protein sequence ID" value="KAG0690912.1"/>
    <property type="molecule type" value="Genomic_DNA"/>
</dbReference>
<dbReference type="PANTHER" id="PTHR14089:SF6">
    <property type="entry name" value="PRE-MRNA-SPLICING FACTOR RBM22"/>
    <property type="match status" value="1"/>
</dbReference>
<dbReference type="InterPro" id="IPR039171">
    <property type="entry name" value="Cwc2/Slt11"/>
</dbReference>
<dbReference type="GO" id="GO:0071006">
    <property type="term" value="C:U2-type catalytic step 1 spliceosome"/>
    <property type="evidence" value="ECO:0007669"/>
    <property type="project" value="TreeGrafter"/>
</dbReference>
<reference evidence="5" key="1">
    <citation type="submission" date="2020-11" db="EMBL/GenBank/DDBJ databases">
        <title>Kefir isolates.</title>
        <authorList>
            <person name="Marcisauskas S."/>
            <person name="Kim Y."/>
            <person name="Blasche S."/>
        </authorList>
    </citation>
    <scope>NUCLEOTIDE SEQUENCE</scope>
    <source>
        <strain evidence="5">Olga-1</strain>
    </source>
</reference>
<evidence type="ECO:0000313" key="5">
    <source>
        <dbReference type="EMBL" id="KAG0690912.1"/>
    </source>
</evidence>
<comment type="caution">
    <text evidence="5">The sequence shown here is derived from an EMBL/GenBank/DDBJ whole genome shotgun (WGS) entry which is preliminary data.</text>
</comment>
<dbReference type="InterPro" id="IPR048995">
    <property type="entry name" value="STL11/RBM22-like_N"/>
</dbReference>
<dbReference type="PANTHER" id="PTHR14089">
    <property type="entry name" value="PRE-MRNA-SPLICING FACTOR RBM22"/>
    <property type="match status" value="1"/>
</dbReference>
<keyword evidence="6" id="KW-1185">Reference proteome</keyword>
<sequence>MSNYHDDTTPAVCDSCLGSNPYIDMKRQLNGAECKICSKPFTVFKWNAEFQDGTKSLKKTVICLTCARSKNRCQSCLLDLTFGIPIEMRDKLFKLAKLKDFNSTNDIVSNATNTTSRLYNSNLLEEKFKSEQINDHLVDNDHLKSTLQSNLQNTINIKDDNKLKNNKEYILSLIKSFPLNGNLLYTPKNIKIKSFFFFGNTSSLLTSQIKDYFNNLLSSKNDIIISIVTKANFGYIEFKTRQIAENIASVIYKKQLKSKNIDKYILPCLIIISNIPIRVAWSIKSNISTINYDDNDLKRITSVIDKQLIKLAKQDSGKHKQLVGSKISKQS</sequence>
<evidence type="ECO:0000259" key="4">
    <source>
        <dbReference type="Pfam" id="PF21369"/>
    </source>
</evidence>
<evidence type="ECO:0000256" key="1">
    <source>
        <dbReference type="ARBA" id="ARBA00019060"/>
    </source>
</evidence>
<accession>A0A9P6WPJ7</accession>
<dbReference type="AlphaFoldDB" id="A0A9P6WPJ7"/>
<feature type="domain" description="STL11/RBM22-like N-terminal" evidence="4">
    <location>
        <begin position="10"/>
        <end position="104"/>
    </location>
</feature>
<dbReference type="GO" id="GO:0071007">
    <property type="term" value="C:U2-type catalytic step 2 spliceosome"/>
    <property type="evidence" value="ECO:0007669"/>
    <property type="project" value="TreeGrafter"/>
</dbReference>
<dbReference type="GO" id="GO:0036002">
    <property type="term" value="F:pre-mRNA binding"/>
    <property type="evidence" value="ECO:0007669"/>
    <property type="project" value="TreeGrafter"/>
</dbReference>
<dbReference type="OrthoDB" id="10259600at2759"/>
<keyword evidence="2" id="KW-0694">RNA-binding</keyword>
<dbReference type="Proteomes" id="UP000697127">
    <property type="component" value="Unassembled WGS sequence"/>
</dbReference>
<gene>
    <name evidence="5" type="primary">SLT11</name>
    <name evidence="5" type="ORF">C6P40_000626</name>
</gene>
<dbReference type="GO" id="GO:0000974">
    <property type="term" value="C:Prp19 complex"/>
    <property type="evidence" value="ECO:0007669"/>
    <property type="project" value="TreeGrafter"/>
</dbReference>
<name>A0A9P6WPJ7_9ASCO</name>
<dbReference type="GO" id="GO:0017070">
    <property type="term" value="F:U6 snRNA binding"/>
    <property type="evidence" value="ECO:0007669"/>
    <property type="project" value="TreeGrafter"/>
</dbReference>
<evidence type="ECO:0000256" key="2">
    <source>
        <dbReference type="ARBA" id="ARBA00022884"/>
    </source>
</evidence>
<proteinExistence type="predicted"/>
<protein>
    <recommendedName>
        <fullName evidence="1">Pre-mRNA-splicing factor SLT11</fullName>
    </recommendedName>
</protein>
<organism evidence="5 6">
    <name type="scientific">Pichia californica</name>
    <dbReference type="NCBI Taxonomy" id="460514"/>
    <lineage>
        <taxon>Eukaryota</taxon>
        <taxon>Fungi</taxon>
        <taxon>Dikarya</taxon>
        <taxon>Ascomycota</taxon>
        <taxon>Saccharomycotina</taxon>
        <taxon>Pichiomycetes</taxon>
        <taxon>Pichiales</taxon>
        <taxon>Pichiaceae</taxon>
        <taxon>Pichia</taxon>
    </lineage>
</organism>
<evidence type="ECO:0000313" key="6">
    <source>
        <dbReference type="Proteomes" id="UP000697127"/>
    </source>
</evidence>
<comment type="function">
    <text evidence="3">Involved in pre-mRNA splicing. Facilitates the cooperative formation of U2/U6 helix II in association with stem II in the spliceosome. Binds to RNA.</text>
</comment>
<evidence type="ECO:0000256" key="3">
    <source>
        <dbReference type="ARBA" id="ARBA00025609"/>
    </source>
</evidence>